<dbReference type="STRING" id="735.B0185_00390"/>
<dbReference type="InterPro" id="IPR037873">
    <property type="entry name" value="BamE-like"/>
</dbReference>
<evidence type="ECO:0000313" key="7">
    <source>
        <dbReference type="EMBL" id="STO64050.1"/>
    </source>
</evidence>
<evidence type="ECO:0000256" key="3">
    <source>
        <dbReference type="ARBA" id="ARBA00023237"/>
    </source>
</evidence>
<evidence type="ECO:0000313" key="8">
    <source>
        <dbReference type="Proteomes" id="UP000253999"/>
    </source>
</evidence>
<dbReference type="Proteomes" id="UP000253999">
    <property type="component" value="Unassembled WGS sequence"/>
</dbReference>
<keyword evidence="3 4" id="KW-0998">Cell outer membrane</keyword>
<comment type="similarity">
    <text evidence="4">Belongs to the BamE family.</text>
</comment>
<evidence type="ECO:0000256" key="2">
    <source>
        <dbReference type="ARBA" id="ARBA00023136"/>
    </source>
</evidence>
<dbReference type="GO" id="GO:0030674">
    <property type="term" value="F:protein-macromolecule adaptor activity"/>
    <property type="evidence" value="ECO:0007669"/>
    <property type="project" value="TreeGrafter"/>
</dbReference>
<dbReference type="InterPro" id="IPR007450">
    <property type="entry name" value="BamE_dom"/>
</dbReference>
<evidence type="ECO:0000313" key="9">
    <source>
        <dbReference type="Proteomes" id="UP000254867"/>
    </source>
</evidence>
<dbReference type="GO" id="GO:0043165">
    <property type="term" value="P:Gram-negative-bacterium-type cell outer membrane assembly"/>
    <property type="evidence" value="ECO:0007669"/>
    <property type="project" value="UniProtKB-UniRule"/>
</dbReference>
<dbReference type="HAMAP" id="MF_00925">
    <property type="entry name" value="OM_assembly_BamE"/>
    <property type="match status" value="1"/>
</dbReference>
<dbReference type="Gene3D" id="3.30.1450.10">
    <property type="match status" value="1"/>
</dbReference>
<name>A0A369ZKD9_HAEPH</name>
<evidence type="ECO:0000256" key="4">
    <source>
        <dbReference type="HAMAP-Rule" id="MF_00925"/>
    </source>
</evidence>
<dbReference type="AlphaFoldDB" id="A0A369ZKD9"/>
<dbReference type="RefSeq" id="WP_040216583.1">
    <property type="nucleotide sequence ID" value="NZ_CALIFA010000067.1"/>
</dbReference>
<dbReference type="PANTHER" id="PTHR37482">
    <property type="entry name" value="OUTER MEMBRANE PROTEIN ASSEMBLY FACTOR BAME"/>
    <property type="match status" value="1"/>
</dbReference>
<keyword evidence="4" id="KW-0449">Lipoprotein</keyword>
<dbReference type="Pfam" id="PF04355">
    <property type="entry name" value="BamE"/>
    <property type="match status" value="1"/>
</dbReference>
<dbReference type="NCBIfam" id="NF008585">
    <property type="entry name" value="PRK11548.1"/>
    <property type="match status" value="1"/>
</dbReference>
<reference evidence="6 8" key="1">
    <citation type="submission" date="2018-05" db="EMBL/GenBank/DDBJ databases">
        <title>Draft Genome Sequences for a Diverse set of 7 Haemophilus Species.</title>
        <authorList>
            <person name="Nichols M."/>
            <person name="Topaz N."/>
            <person name="Wang X."/>
            <person name="Wang X."/>
            <person name="Boxrud D."/>
        </authorList>
    </citation>
    <scope>NUCLEOTIDE SEQUENCE [LARGE SCALE GENOMIC DNA]</scope>
    <source>
        <strain evidence="6 8">C2010039593</strain>
    </source>
</reference>
<evidence type="ECO:0000313" key="6">
    <source>
        <dbReference type="EMBL" id="RDF05760.1"/>
    </source>
</evidence>
<dbReference type="EMBL" id="QEQD01000001">
    <property type="protein sequence ID" value="RDF05760.1"/>
    <property type="molecule type" value="Genomic_DNA"/>
</dbReference>
<protein>
    <recommendedName>
        <fullName evidence="4">Outer membrane protein assembly factor BamE</fullName>
    </recommendedName>
</protein>
<comment type="function">
    <text evidence="4">Part of the outer membrane protein assembly complex, which is involved in assembly and insertion of beta-barrel proteins into the outer membrane.</text>
</comment>
<reference evidence="7 9" key="2">
    <citation type="submission" date="2018-06" db="EMBL/GenBank/DDBJ databases">
        <authorList>
            <consortium name="Pathogen Informatics"/>
            <person name="Doyle S."/>
        </authorList>
    </citation>
    <scope>NUCLEOTIDE SEQUENCE [LARGE SCALE GENOMIC DNA]</scope>
    <source>
        <strain evidence="7 9">NCTC10794</strain>
    </source>
</reference>
<dbReference type="Proteomes" id="UP000254867">
    <property type="component" value="Unassembled WGS sequence"/>
</dbReference>
<dbReference type="InterPro" id="IPR026592">
    <property type="entry name" value="BamE"/>
</dbReference>
<dbReference type="EMBL" id="UGHH01000002">
    <property type="protein sequence ID" value="STO64050.1"/>
    <property type="molecule type" value="Genomic_DNA"/>
</dbReference>
<keyword evidence="4" id="KW-0564">Palmitate</keyword>
<dbReference type="GO" id="GO:0051205">
    <property type="term" value="P:protein insertion into membrane"/>
    <property type="evidence" value="ECO:0007669"/>
    <property type="project" value="UniProtKB-UniRule"/>
</dbReference>
<comment type="subcellular location">
    <subcellularLocation>
        <location evidence="4">Cell outer membrane</location>
        <topology evidence="4">Lipid-anchor</topology>
    </subcellularLocation>
</comment>
<keyword evidence="2 4" id="KW-0472">Membrane</keyword>
<dbReference type="GO" id="GO:1990063">
    <property type="term" value="C:Bam protein complex"/>
    <property type="evidence" value="ECO:0007669"/>
    <property type="project" value="TreeGrafter"/>
</dbReference>
<feature type="domain" description="Outer membrane protein assembly factor BamE" evidence="5">
    <location>
        <begin position="34"/>
        <end position="103"/>
    </location>
</feature>
<dbReference type="PANTHER" id="PTHR37482:SF1">
    <property type="entry name" value="OUTER MEMBRANE PROTEIN ASSEMBLY FACTOR BAME"/>
    <property type="match status" value="1"/>
</dbReference>
<accession>A0A369ZKD9</accession>
<proteinExistence type="inferred from homology"/>
<keyword evidence="1 4" id="KW-0732">Signal</keyword>
<organism evidence="6 8">
    <name type="scientific">Haemophilus parahaemolyticus</name>
    <dbReference type="NCBI Taxonomy" id="735"/>
    <lineage>
        <taxon>Bacteria</taxon>
        <taxon>Pseudomonadati</taxon>
        <taxon>Pseudomonadota</taxon>
        <taxon>Gammaproteobacteria</taxon>
        <taxon>Pasteurellales</taxon>
        <taxon>Pasteurellaceae</taxon>
        <taxon>Haemophilus</taxon>
    </lineage>
</organism>
<gene>
    <name evidence="7" type="primary">smpA</name>
    <name evidence="4" type="synonym">bamE</name>
    <name evidence="6" type="ORF">DPV98_00330</name>
    <name evidence="7" type="ORF">NCTC10794_01106</name>
</gene>
<comment type="subunit">
    <text evidence="4">Part of the Bam complex.</text>
</comment>
<evidence type="ECO:0000256" key="1">
    <source>
        <dbReference type="ARBA" id="ARBA00022729"/>
    </source>
</evidence>
<evidence type="ECO:0000259" key="5">
    <source>
        <dbReference type="Pfam" id="PF04355"/>
    </source>
</evidence>
<sequence length="119" mass="13866">MKMKSLLAIAFVAMGITACSTVNKVVYRIDVPQGNYLEQDKIDQLKVGMNQEQVQYLLGTPLLRDVFAQNRWDYVFIKREGHNDPIRRTLLVYFDNKGFVKDIKLDDIKDQKIVEEKVE</sequence>
<dbReference type="PROSITE" id="PS51257">
    <property type="entry name" value="PROKAR_LIPOPROTEIN"/>
    <property type="match status" value="1"/>
</dbReference>